<keyword evidence="2" id="KW-0732">Signal</keyword>
<dbReference type="Proteomes" id="UP000245137">
    <property type="component" value="Unassembled WGS sequence"/>
</dbReference>
<sequence length="133" mass="14073">MTKASCPEKPMIPRFAICLTLFAVAAVAARAQEAGSETVGQSIGKFFEGMEMRRSAPAPAEFVERSRNGATGYTPFAAPRPAADVKTDAKKSAARAASLEKELAAAAAANRARGARVKIPDAPKERRAETKRP</sequence>
<feature type="chain" id="PRO_5015643207" evidence="2">
    <location>
        <begin position="26"/>
        <end position="133"/>
    </location>
</feature>
<evidence type="ECO:0000313" key="4">
    <source>
        <dbReference type="Proteomes" id="UP000245137"/>
    </source>
</evidence>
<evidence type="ECO:0000256" key="1">
    <source>
        <dbReference type="SAM" id="MobiDB-lite"/>
    </source>
</evidence>
<gene>
    <name evidence="3" type="ORF">C5689_09060</name>
</gene>
<feature type="signal peptide" evidence="2">
    <location>
        <begin position="1"/>
        <end position="25"/>
    </location>
</feature>
<reference evidence="3 4" key="1">
    <citation type="journal article" date="2018" name="Appl. Microbiol. Biotechnol.">
        <title>Co-cultivation of the strictly anaerobic methanogen Methanosarcina barkeri with aerobic methanotrophs in an oxygen-limited membrane bioreactor.</title>
        <authorList>
            <person name="In 't Zandt M.H."/>
            <person name="van den Bosch T.J.M."/>
            <person name="Rijkers R."/>
            <person name="van Kessel M.A.H.J."/>
            <person name="Jetten M.S.M."/>
            <person name="Welte C.U."/>
        </authorList>
    </citation>
    <scope>NUCLEOTIDE SEQUENCE [LARGE SCALE GENOMIC DNA]</scope>
    <source>
        <strain evidence="3 4">DSM 17706</strain>
    </source>
</reference>
<feature type="compositionally biased region" description="Basic and acidic residues" evidence="1">
    <location>
        <begin position="118"/>
        <end position="133"/>
    </location>
</feature>
<feature type="region of interest" description="Disordered" evidence="1">
    <location>
        <begin position="110"/>
        <end position="133"/>
    </location>
</feature>
<evidence type="ECO:0000313" key="3">
    <source>
        <dbReference type="EMBL" id="PWB94251.1"/>
    </source>
</evidence>
<comment type="caution">
    <text evidence="3">The sequence shown here is derived from an EMBL/GenBank/DDBJ whole genome shotgun (WGS) entry which is preliminary data.</text>
</comment>
<evidence type="ECO:0000256" key="2">
    <source>
        <dbReference type="SAM" id="SignalP"/>
    </source>
</evidence>
<protein>
    <submittedName>
        <fullName evidence="3">Uncharacterized protein</fullName>
    </submittedName>
</protein>
<name>A0A2U1SRL3_METSR</name>
<proteinExistence type="predicted"/>
<dbReference type="AlphaFoldDB" id="A0A2U1SRL3"/>
<keyword evidence="4" id="KW-1185">Reference proteome</keyword>
<organism evidence="3 4">
    <name type="scientific">Methylosinus sporium</name>
    <dbReference type="NCBI Taxonomy" id="428"/>
    <lineage>
        <taxon>Bacteria</taxon>
        <taxon>Pseudomonadati</taxon>
        <taxon>Pseudomonadota</taxon>
        <taxon>Alphaproteobacteria</taxon>
        <taxon>Hyphomicrobiales</taxon>
        <taxon>Methylocystaceae</taxon>
        <taxon>Methylosinus</taxon>
    </lineage>
</organism>
<dbReference type="EMBL" id="PUIV01000010">
    <property type="protein sequence ID" value="PWB94251.1"/>
    <property type="molecule type" value="Genomic_DNA"/>
</dbReference>
<accession>A0A2U1SRL3</accession>